<name>A0A1M6HNH4_MALRU</name>
<evidence type="ECO:0000313" key="1">
    <source>
        <dbReference type="EMBL" id="SHJ23693.1"/>
    </source>
</evidence>
<dbReference type="EMBL" id="FQZT01000005">
    <property type="protein sequence ID" value="SHJ23693.1"/>
    <property type="molecule type" value="Genomic_DNA"/>
</dbReference>
<protein>
    <submittedName>
        <fullName evidence="1">Uncharacterized protein</fullName>
    </submittedName>
</protein>
<dbReference type="STRING" id="1122189.SAMN02745165_01897"/>
<sequence length="69" mass="7714">MLESVKGYETPDLSDAENSLSYCVDRLYFVSDGICCEAITEKGEQGLAHIVRDVCDELEAIKELIKNSR</sequence>
<proteinExistence type="predicted"/>
<accession>A0A1M6HNH4</accession>
<dbReference type="Proteomes" id="UP000184171">
    <property type="component" value="Unassembled WGS sequence"/>
</dbReference>
<evidence type="ECO:0000313" key="2">
    <source>
        <dbReference type="Proteomes" id="UP000184171"/>
    </source>
</evidence>
<dbReference type="AlphaFoldDB" id="A0A1M6HNH4"/>
<reference evidence="1 2" key="1">
    <citation type="submission" date="2016-11" db="EMBL/GenBank/DDBJ databases">
        <authorList>
            <person name="Jaros S."/>
            <person name="Januszkiewicz K."/>
            <person name="Wedrychowicz H."/>
        </authorList>
    </citation>
    <scope>NUCLEOTIDE SEQUENCE [LARGE SCALE GENOMIC DNA]</scope>
    <source>
        <strain evidence="1 2">DSM 5091</strain>
    </source>
</reference>
<gene>
    <name evidence="1" type="ORF">SAMN02745165_01897</name>
</gene>
<keyword evidence="2" id="KW-1185">Reference proteome</keyword>
<dbReference type="RefSeq" id="WP_072908213.1">
    <property type="nucleotide sequence ID" value="NZ_FQZT01000005.1"/>
</dbReference>
<organism evidence="1 2">
    <name type="scientific">Malonomonas rubra DSM 5091</name>
    <dbReference type="NCBI Taxonomy" id="1122189"/>
    <lineage>
        <taxon>Bacteria</taxon>
        <taxon>Pseudomonadati</taxon>
        <taxon>Thermodesulfobacteriota</taxon>
        <taxon>Desulfuromonadia</taxon>
        <taxon>Desulfuromonadales</taxon>
        <taxon>Geopsychrobacteraceae</taxon>
        <taxon>Malonomonas</taxon>
    </lineage>
</organism>